<organism evidence="1 2">
    <name type="scientific">Phytophthora cactorum</name>
    <dbReference type="NCBI Taxonomy" id="29920"/>
    <lineage>
        <taxon>Eukaryota</taxon>
        <taxon>Sar</taxon>
        <taxon>Stramenopiles</taxon>
        <taxon>Oomycota</taxon>
        <taxon>Peronosporomycetes</taxon>
        <taxon>Peronosporales</taxon>
        <taxon>Peronosporaceae</taxon>
        <taxon>Phytophthora</taxon>
    </lineage>
</organism>
<name>A0A8T1D073_9STRA</name>
<proteinExistence type="predicted"/>
<sequence>MMTFTFTARDPQHQPGTRNTAIASEVAAIVIDQDASQPRDILLPARAGGFKSILETQESYDPLQYPLLFP</sequence>
<evidence type="ECO:0000313" key="2">
    <source>
        <dbReference type="Proteomes" id="UP000736787"/>
    </source>
</evidence>
<gene>
    <name evidence="1" type="ORF">PC117_g13693</name>
</gene>
<comment type="caution">
    <text evidence="1">The sequence shown here is derived from an EMBL/GenBank/DDBJ whole genome shotgun (WGS) entry which is preliminary data.</text>
</comment>
<evidence type="ECO:0000313" key="1">
    <source>
        <dbReference type="EMBL" id="KAG2930565.1"/>
    </source>
</evidence>
<dbReference type="EMBL" id="RCMK01000408">
    <property type="protein sequence ID" value="KAG2930565.1"/>
    <property type="molecule type" value="Genomic_DNA"/>
</dbReference>
<dbReference type="AlphaFoldDB" id="A0A8T1D073"/>
<reference evidence="1" key="1">
    <citation type="submission" date="2018-10" db="EMBL/GenBank/DDBJ databases">
        <title>Effector identification in a new, highly contiguous assembly of the strawberry crown rot pathogen Phytophthora cactorum.</title>
        <authorList>
            <person name="Armitage A.D."/>
            <person name="Nellist C.F."/>
            <person name="Bates H."/>
            <person name="Vickerstaff R.J."/>
            <person name="Harrison R.J."/>
        </authorList>
    </citation>
    <scope>NUCLEOTIDE SEQUENCE</scope>
    <source>
        <strain evidence="1">4040</strain>
    </source>
</reference>
<dbReference type="Proteomes" id="UP000736787">
    <property type="component" value="Unassembled WGS sequence"/>
</dbReference>
<accession>A0A8T1D073</accession>
<protein>
    <submittedName>
        <fullName evidence="1">Uncharacterized protein</fullName>
    </submittedName>
</protein>